<keyword evidence="1" id="KW-0805">Transcription regulation</keyword>
<accession>A0ABD8AVE6</accession>
<keyword evidence="3" id="KW-0804">Transcription</keyword>
<gene>
    <name evidence="6" type="ORF">V6668_03300</name>
</gene>
<organism evidence="6 7">
    <name type="scientific">Paenibacillus amylolyticus</name>
    <dbReference type="NCBI Taxonomy" id="1451"/>
    <lineage>
        <taxon>Bacteria</taxon>
        <taxon>Bacillati</taxon>
        <taxon>Bacillota</taxon>
        <taxon>Bacilli</taxon>
        <taxon>Bacillales</taxon>
        <taxon>Paenibacillaceae</taxon>
        <taxon>Paenibacillus</taxon>
    </lineage>
</organism>
<feature type="domain" description="OmpR/PhoB-type" evidence="5">
    <location>
        <begin position="106"/>
        <end position="205"/>
    </location>
</feature>
<dbReference type="InterPro" id="IPR016032">
    <property type="entry name" value="Sig_transdc_resp-reg_C-effctor"/>
</dbReference>
<dbReference type="Gene3D" id="1.10.10.10">
    <property type="entry name" value="Winged helix-like DNA-binding domain superfamily/Winged helix DNA-binding domain"/>
    <property type="match status" value="1"/>
</dbReference>
<reference evidence="6 7" key="1">
    <citation type="submission" date="2024-02" db="EMBL/GenBank/DDBJ databases">
        <title>Complete sequences of two Paenibacillus sp. strains and one Lysinibacillus strain isolated from the environment on STAA medium highlight biotechnological potential.</title>
        <authorList>
            <person name="Attere S.A."/>
            <person name="Piche L.C."/>
            <person name="Intertaglia L."/>
            <person name="Lami R."/>
            <person name="Charette S.J."/>
            <person name="Vincent A.T."/>
        </authorList>
    </citation>
    <scope>NUCLEOTIDE SEQUENCE [LARGE SCALE GENOMIC DNA]</scope>
    <source>
        <strain evidence="6 7">Y5S-7</strain>
    </source>
</reference>
<name>A0ABD8AVE6_PAEAM</name>
<dbReference type="InterPro" id="IPR001867">
    <property type="entry name" value="OmpR/PhoB-type_DNA-bd"/>
</dbReference>
<protein>
    <submittedName>
        <fullName evidence="6">Winged helix-turn-helix domain-containing protein</fullName>
    </submittedName>
</protein>
<evidence type="ECO:0000313" key="6">
    <source>
        <dbReference type="EMBL" id="WWP21231.1"/>
    </source>
</evidence>
<dbReference type="Proteomes" id="UP001364764">
    <property type="component" value="Chromosome"/>
</dbReference>
<dbReference type="PROSITE" id="PS51755">
    <property type="entry name" value="OMPR_PHOB"/>
    <property type="match status" value="1"/>
</dbReference>
<dbReference type="SUPFAM" id="SSF46894">
    <property type="entry name" value="C-terminal effector domain of the bipartite response regulators"/>
    <property type="match status" value="1"/>
</dbReference>
<evidence type="ECO:0000259" key="5">
    <source>
        <dbReference type="PROSITE" id="PS51755"/>
    </source>
</evidence>
<feature type="DNA-binding region" description="OmpR/PhoB-type" evidence="4">
    <location>
        <begin position="106"/>
        <end position="205"/>
    </location>
</feature>
<dbReference type="GO" id="GO:0003677">
    <property type="term" value="F:DNA binding"/>
    <property type="evidence" value="ECO:0007669"/>
    <property type="project" value="UniProtKB-UniRule"/>
</dbReference>
<dbReference type="SMART" id="SM00862">
    <property type="entry name" value="Trans_reg_C"/>
    <property type="match status" value="1"/>
</dbReference>
<evidence type="ECO:0000256" key="4">
    <source>
        <dbReference type="PROSITE-ProRule" id="PRU01091"/>
    </source>
</evidence>
<dbReference type="InterPro" id="IPR036388">
    <property type="entry name" value="WH-like_DNA-bd_sf"/>
</dbReference>
<proteinExistence type="predicted"/>
<sequence length="209" mass="24546">MSTLIWKDYSVIYTAQINTLLLETGGFIIVSDVHSFLSVDQNYIRCIILDCPNFSINDFIFLRRKVKQGIDIIVIDQDWNKELHNFLKNQRYQLKKREAAFNEFNSSSFCCEEMIQINKMNRSVIIQGNIEVEMTKKEFNLFYFLFENKGQIINTEEIIKRVWSGLTSEANVYMTIQKIRNKVEINPKSPELLVTKKGGGYIFNYPNQI</sequence>
<dbReference type="CDD" id="cd00383">
    <property type="entry name" value="trans_reg_C"/>
    <property type="match status" value="1"/>
</dbReference>
<keyword evidence="2 4" id="KW-0238">DNA-binding</keyword>
<evidence type="ECO:0000256" key="2">
    <source>
        <dbReference type="ARBA" id="ARBA00023125"/>
    </source>
</evidence>
<dbReference type="AlphaFoldDB" id="A0ABD8AVE6"/>
<evidence type="ECO:0000256" key="3">
    <source>
        <dbReference type="ARBA" id="ARBA00023163"/>
    </source>
</evidence>
<dbReference type="Pfam" id="PF00486">
    <property type="entry name" value="Trans_reg_C"/>
    <property type="match status" value="1"/>
</dbReference>
<dbReference type="GeneID" id="93474459"/>
<dbReference type="EMBL" id="CP145892">
    <property type="protein sequence ID" value="WWP21231.1"/>
    <property type="molecule type" value="Genomic_DNA"/>
</dbReference>
<dbReference type="RefSeq" id="WP_051447352.1">
    <property type="nucleotide sequence ID" value="NZ_CP145892.1"/>
</dbReference>
<evidence type="ECO:0000313" key="7">
    <source>
        <dbReference type="Proteomes" id="UP001364764"/>
    </source>
</evidence>
<evidence type="ECO:0000256" key="1">
    <source>
        <dbReference type="ARBA" id="ARBA00023015"/>
    </source>
</evidence>